<dbReference type="PANTHER" id="PTHR45934">
    <property type="entry name" value="FAD/NAD(P)-BINDING OXIDOREDUCTASE FAMILY PROTEIN"/>
    <property type="match status" value="1"/>
</dbReference>
<dbReference type="EMBL" id="JRKL02010219">
    <property type="protein sequence ID" value="KAF3946063.1"/>
    <property type="molecule type" value="Genomic_DNA"/>
</dbReference>
<dbReference type="Gene3D" id="3.50.50.60">
    <property type="entry name" value="FAD/NAD(P)-binding domain"/>
    <property type="match status" value="1"/>
</dbReference>
<evidence type="ECO:0000259" key="4">
    <source>
        <dbReference type="Pfam" id="PF01494"/>
    </source>
</evidence>
<dbReference type="InterPro" id="IPR002938">
    <property type="entry name" value="FAD-bd"/>
</dbReference>
<dbReference type="InterPro" id="IPR036188">
    <property type="entry name" value="FAD/NAD-bd_sf"/>
</dbReference>
<dbReference type="Pfam" id="PF01494">
    <property type="entry name" value="FAD_binding_3"/>
    <property type="match status" value="1"/>
</dbReference>
<dbReference type="Proteomes" id="UP000737018">
    <property type="component" value="Unassembled WGS sequence"/>
</dbReference>
<name>A0A8J4V2K9_9ROSI</name>
<comment type="caution">
    <text evidence="5">The sequence shown here is derived from an EMBL/GenBank/DDBJ whole genome shotgun (WGS) entry which is preliminary data.</text>
</comment>
<accession>A0A8J4V2K9</accession>
<gene>
    <name evidence="5" type="ORF">CMV_027630</name>
</gene>
<evidence type="ECO:0000256" key="3">
    <source>
        <dbReference type="ARBA" id="ARBA00024018"/>
    </source>
</evidence>
<protein>
    <recommendedName>
        <fullName evidence="4">FAD-binding domain-containing protein</fullName>
    </recommendedName>
</protein>
<evidence type="ECO:0000256" key="2">
    <source>
        <dbReference type="ARBA" id="ARBA00023033"/>
    </source>
</evidence>
<sequence length="242" mass="26403">MEEVLDIVIVGAGVAGLTTSLGLHKLGIRSLVLESSGSLRITGFAIGIWTNAWKALDAIGIGDSLRQQHKQIYWNSTTSTISGVQTVAMSFVAKGKHGDHELRCVNRKVLLEALAKELPSGTIRFSSKVVSIEISGFYKLVHLADGTILKTKVLVGCDGVNSVVAKWLGFKAPTFTGRVAIRGCVNFKSNHGFEPKFFQFFGKAFRSGFLPYDDNGVYWFLTSSEGEPLGPIQYLLDSLLFR</sequence>
<reference evidence="5" key="1">
    <citation type="submission" date="2020-03" db="EMBL/GenBank/DDBJ databases">
        <title>Castanea mollissima Vanexum genome sequencing.</title>
        <authorList>
            <person name="Staton M."/>
        </authorList>
    </citation>
    <scope>NUCLEOTIDE SEQUENCE</scope>
    <source>
        <tissue evidence="5">Leaf</tissue>
    </source>
</reference>
<organism evidence="5 6">
    <name type="scientific">Castanea mollissima</name>
    <name type="common">Chinese chestnut</name>
    <dbReference type="NCBI Taxonomy" id="60419"/>
    <lineage>
        <taxon>Eukaryota</taxon>
        <taxon>Viridiplantae</taxon>
        <taxon>Streptophyta</taxon>
        <taxon>Embryophyta</taxon>
        <taxon>Tracheophyta</taxon>
        <taxon>Spermatophyta</taxon>
        <taxon>Magnoliopsida</taxon>
        <taxon>eudicotyledons</taxon>
        <taxon>Gunneridae</taxon>
        <taxon>Pentapetalae</taxon>
        <taxon>rosids</taxon>
        <taxon>fabids</taxon>
        <taxon>Fagales</taxon>
        <taxon>Fagaceae</taxon>
        <taxon>Castanea</taxon>
    </lineage>
</organism>
<comment type="similarity">
    <text evidence="3">Belongs to the 3-hydroxybenzoate 6-hydroxylase family.</text>
</comment>
<keyword evidence="6" id="KW-1185">Reference proteome</keyword>
<feature type="domain" description="FAD-binding" evidence="4">
    <location>
        <begin position="6"/>
        <end position="178"/>
    </location>
</feature>
<dbReference type="PRINTS" id="PR00420">
    <property type="entry name" value="RNGMNOXGNASE"/>
</dbReference>
<evidence type="ECO:0000313" key="5">
    <source>
        <dbReference type="EMBL" id="KAF3946063.1"/>
    </source>
</evidence>
<dbReference type="PANTHER" id="PTHR45934:SF20">
    <property type="entry name" value="MONOOXYGENASE 2-RELATED"/>
    <property type="match status" value="1"/>
</dbReference>
<dbReference type="OrthoDB" id="655030at2759"/>
<proteinExistence type="inferred from homology"/>
<keyword evidence="2" id="KW-0503">Monooxygenase</keyword>
<dbReference type="GO" id="GO:0071949">
    <property type="term" value="F:FAD binding"/>
    <property type="evidence" value="ECO:0007669"/>
    <property type="project" value="InterPro"/>
</dbReference>
<evidence type="ECO:0000256" key="1">
    <source>
        <dbReference type="ARBA" id="ARBA00023002"/>
    </source>
</evidence>
<evidence type="ECO:0000313" key="6">
    <source>
        <dbReference type="Proteomes" id="UP000737018"/>
    </source>
</evidence>
<keyword evidence="1" id="KW-0560">Oxidoreductase</keyword>
<dbReference type="AlphaFoldDB" id="A0A8J4V2K9"/>
<dbReference type="GO" id="GO:0004497">
    <property type="term" value="F:monooxygenase activity"/>
    <property type="evidence" value="ECO:0007669"/>
    <property type="project" value="UniProtKB-KW"/>
</dbReference>
<dbReference type="InterPro" id="IPR044560">
    <property type="entry name" value="MOase"/>
</dbReference>
<feature type="non-terminal residue" evidence="5">
    <location>
        <position position="1"/>
    </location>
</feature>
<dbReference type="SUPFAM" id="SSF51905">
    <property type="entry name" value="FAD/NAD(P)-binding domain"/>
    <property type="match status" value="1"/>
</dbReference>